<dbReference type="Proteomes" id="UP001236652">
    <property type="component" value="Chromosome"/>
</dbReference>
<evidence type="ECO:0000313" key="3">
    <source>
        <dbReference type="Proteomes" id="UP001236652"/>
    </source>
</evidence>
<feature type="chain" id="PRO_5046408837" description="Lipoprotein" evidence="1">
    <location>
        <begin position="21"/>
        <end position="195"/>
    </location>
</feature>
<dbReference type="EMBL" id="CP126446">
    <property type="protein sequence ID" value="WIF96578.1"/>
    <property type="molecule type" value="Genomic_DNA"/>
</dbReference>
<feature type="signal peptide" evidence="1">
    <location>
        <begin position="1"/>
        <end position="20"/>
    </location>
</feature>
<keyword evidence="1" id="KW-0732">Signal</keyword>
<dbReference type="RefSeq" id="WP_231416849.1">
    <property type="nucleotide sequence ID" value="NZ_CP126446.1"/>
</dbReference>
<proteinExistence type="predicted"/>
<reference evidence="2 3" key="1">
    <citation type="submission" date="2023-05" db="EMBL/GenBank/DDBJ databases">
        <title>Comparative genomics reveals the evidence of polycyclic aromatic hydrocarbons degradation in moderately halophilic genus Pontibacillus.</title>
        <authorList>
            <person name="Yang H."/>
            <person name="Qian Z."/>
        </authorList>
    </citation>
    <scope>NUCLEOTIDE SEQUENCE [LARGE SCALE GENOMIC DNA]</scope>
    <source>
        <strain evidence="3">HN14</strain>
    </source>
</reference>
<protein>
    <recommendedName>
        <fullName evidence="4">Lipoprotein</fullName>
    </recommendedName>
</protein>
<keyword evidence="3" id="KW-1185">Reference proteome</keyword>
<name>A0ABY8UTD8_9BACI</name>
<evidence type="ECO:0008006" key="4">
    <source>
        <dbReference type="Google" id="ProtNLM"/>
    </source>
</evidence>
<evidence type="ECO:0000313" key="2">
    <source>
        <dbReference type="EMBL" id="WIF96578.1"/>
    </source>
</evidence>
<organism evidence="2 3">
    <name type="scientific">Pontibacillus chungwhensis</name>
    <dbReference type="NCBI Taxonomy" id="265426"/>
    <lineage>
        <taxon>Bacteria</taxon>
        <taxon>Bacillati</taxon>
        <taxon>Bacillota</taxon>
        <taxon>Bacilli</taxon>
        <taxon>Bacillales</taxon>
        <taxon>Bacillaceae</taxon>
        <taxon>Pontibacillus</taxon>
    </lineage>
</organism>
<dbReference type="PROSITE" id="PS51257">
    <property type="entry name" value="PROKAR_LIPOPROTEIN"/>
    <property type="match status" value="1"/>
</dbReference>
<evidence type="ECO:0000256" key="1">
    <source>
        <dbReference type="SAM" id="SignalP"/>
    </source>
</evidence>
<gene>
    <name evidence="2" type="ORF">QNI29_12535</name>
</gene>
<accession>A0ABY8UTD8</accession>
<sequence>MRKYIGALSLVLLLGCQREAATLNTEHLTVYENGIQSDEEQPTMYKANSVEEALKALPFTLTVPDDLPEAYGSFSEPLISDFNDPEDQKDIGISITASTNDRNEKTLSLFSSDFELVDFNHLIKQAEEVKLSGGDTVYYSPSAFPDEAFQTSSIYWMKEGVLHELSHTGHGDSPEQIKELLLDLVTQMQEGGESE</sequence>